<organism evidence="3 4">
    <name type="scientific">Thermodesulfobacterium geofontis</name>
    <dbReference type="NCBI Taxonomy" id="1295609"/>
    <lineage>
        <taxon>Bacteria</taxon>
        <taxon>Pseudomonadati</taxon>
        <taxon>Thermodesulfobacteriota</taxon>
        <taxon>Thermodesulfobacteria</taxon>
        <taxon>Thermodesulfobacteriales</taxon>
        <taxon>Thermodesulfobacteriaceae</taxon>
        <taxon>Thermodesulfobacterium</taxon>
    </lineage>
</organism>
<accession>A0A2N7PQC6</accession>
<proteinExistence type="inferred from homology"/>
<name>A0A2N7PQC6_9BACT</name>
<dbReference type="GO" id="GO:0004407">
    <property type="term" value="F:histone deacetylase activity"/>
    <property type="evidence" value="ECO:0007669"/>
    <property type="project" value="TreeGrafter"/>
</dbReference>
<dbReference type="GO" id="GO:0040029">
    <property type="term" value="P:epigenetic regulation of gene expression"/>
    <property type="evidence" value="ECO:0007669"/>
    <property type="project" value="TreeGrafter"/>
</dbReference>
<dbReference type="PANTHER" id="PTHR10625">
    <property type="entry name" value="HISTONE DEACETYLASE HDAC1-RELATED"/>
    <property type="match status" value="1"/>
</dbReference>
<dbReference type="InterPro" id="IPR037138">
    <property type="entry name" value="His_deacetylse_dom_sf"/>
</dbReference>
<dbReference type="EMBL" id="PNIK01000014">
    <property type="protein sequence ID" value="PMP68780.1"/>
    <property type="molecule type" value="Genomic_DNA"/>
</dbReference>
<protein>
    <submittedName>
        <fullName evidence="3">Histone deacetylase</fullName>
    </submittedName>
</protein>
<feature type="domain" description="Histone deacetylase" evidence="2">
    <location>
        <begin position="21"/>
        <end position="307"/>
    </location>
</feature>
<dbReference type="Gene3D" id="3.40.800.20">
    <property type="entry name" value="Histone deacetylase domain"/>
    <property type="match status" value="1"/>
</dbReference>
<dbReference type="SUPFAM" id="SSF52768">
    <property type="entry name" value="Arginase/deacetylase"/>
    <property type="match status" value="1"/>
</dbReference>
<dbReference type="AlphaFoldDB" id="A0A2N7PQC6"/>
<reference evidence="3 4" key="1">
    <citation type="submission" date="2018-01" db="EMBL/GenBank/DDBJ databases">
        <title>Metagenomic assembled genomes from two thermal pools in the Uzon Caldera, Kamchatka, Russia.</title>
        <authorList>
            <person name="Wilkins L."/>
            <person name="Ettinger C."/>
        </authorList>
    </citation>
    <scope>NUCLEOTIDE SEQUENCE [LARGE SCALE GENOMIC DNA]</scope>
    <source>
        <strain evidence="3">ZAV-08</strain>
    </source>
</reference>
<dbReference type="PRINTS" id="PR01270">
    <property type="entry name" value="HDASUPER"/>
</dbReference>
<comment type="similarity">
    <text evidence="1">Belongs to the histone deacetylase family.</text>
</comment>
<evidence type="ECO:0000259" key="2">
    <source>
        <dbReference type="Pfam" id="PF00850"/>
    </source>
</evidence>
<sequence length="350" mass="40255">MKKFAVIYDEIFLKHNPGIYHPESPQRVQAIWERLQKEDLLPYIDIFPPESATKEEILWNHSEYLYDVISQTKGKSYIQLDPDTATNEYSFDAAIKAVGAQKVALRLLFEKDYEGVFALVRPPGHHAERDRAMGFCLFNNIAIAAYYAKNYYGLKRILIVDWDLHHGNGTQKSFYSDPEVLYFSVHQYPYYPGTGHYSEIGSGEGRGFTLNVPLPAYCGDEEYIYIFETILKPIALQYKPEIIMVSAGFDLCENDPLGAMEVTPSFGIPMLTKILKEVADKTCKGKILFTLEGGYDLMNLQESVANLIFTFLNVKEISQKIIYTKRSEKIEEKVLKPLKDLLRYKAYWEI</sequence>
<dbReference type="InterPro" id="IPR000286">
    <property type="entry name" value="HDACs"/>
</dbReference>
<dbReference type="InterPro" id="IPR023801">
    <property type="entry name" value="His_deacetylse_dom"/>
</dbReference>
<dbReference type="InterPro" id="IPR023696">
    <property type="entry name" value="Ureohydrolase_dom_sf"/>
</dbReference>
<dbReference type="CDD" id="cd09992">
    <property type="entry name" value="HDAC_classII"/>
    <property type="match status" value="1"/>
</dbReference>
<dbReference type="PANTHER" id="PTHR10625:SF10">
    <property type="entry name" value="HISTONE DEACETYLASE HDAC1"/>
    <property type="match status" value="1"/>
</dbReference>
<dbReference type="Pfam" id="PF00850">
    <property type="entry name" value="Hist_deacetyl"/>
    <property type="match status" value="1"/>
</dbReference>
<dbReference type="Proteomes" id="UP000235460">
    <property type="component" value="Unassembled WGS sequence"/>
</dbReference>
<evidence type="ECO:0000313" key="4">
    <source>
        <dbReference type="Proteomes" id="UP000235460"/>
    </source>
</evidence>
<gene>
    <name evidence="3" type="ORF">C0190_00945</name>
</gene>
<evidence type="ECO:0000313" key="3">
    <source>
        <dbReference type="EMBL" id="PMP68780.1"/>
    </source>
</evidence>
<comment type="caution">
    <text evidence="3">The sequence shown here is derived from an EMBL/GenBank/DDBJ whole genome shotgun (WGS) entry which is preliminary data.</text>
</comment>
<evidence type="ECO:0000256" key="1">
    <source>
        <dbReference type="ARBA" id="ARBA00005947"/>
    </source>
</evidence>